<comment type="caution">
    <text evidence="6">The sequence shown here is derived from an EMBL/GenBank/DDBJ whole genome shotgun (WGS) entry which is preliminary data.</text>
</comment>
<dbReference type="GO" id="GO:0005576">
    <property type="term" value="C:extracellular region"/>
    <property type="evidence" value="ECO:0007669"/>
    <property type="project" value="UniProtKB-SubCell"/>
</dbReference>
<keyword evidence="7" id="KW-1185">Reference proteome</keyword>
<dbReference type="EMBL" id="JAGDFL010000973">
    <property type="protein sequence ID" value="KAG7379130.1"/>
    <property type="molecule type" value="Genomic_DNA"/>
</dbReference>
<evidence type="ECO:0000256" key="1">
    <source>
        <dbReference type="ARBA" id="ARBA00004613"/>
    </source>
</evidence>
<comment type="subcellular location">
    <subcellularLocation>
        <location evidence="1 5">Secreted</location>
    </subcellularLocation>
</comment>
<organism evidence="6 7">
    <name type="scientific">Phytophthora boehmeriae</name>
    <dbReference type="NCBI Taxonomy" id="109152"/>
    <lineage>
        <taxon>Eukaryota</taxon>
        <taxon>Sar</taxon>
        <taxon>Stramenopiles</taxon>
        <taxon>Oomycota</taxon>
        <taxon>Peronosporomycetes</taxon>
        <taxon>Peronosporales</taxon>
        <taxon>Peronosporaceae</taxon>
        <taxon>Phytophthora</taxon>
    </lineage>
</organism>
<feature type="chain" id="PRO_5035960931" description="RxLR effector protein" evidence="5">
    <location>
        <begin position="22"/>
        <end position="182"/>
    </location>
</feature>
<keyword evidence="4 5" id="KW-0732">Signal</keyword>
<name>A0A8T1VFW6_9STRA</name>
<comment type="similarity">
    <text evidence="2 5">Belongs to the RxLR effector family.</text>
</comment>
<comment type="function">
    <text evidence="5">Effector that suppresses plant defense responses during pathogen infection.</text>
</comment>
<evidence type="ECO:0000256" key="4">
    <source>
        <dbReference type="ARBA" id="ARBA00022729"/>
    </source>
</evidence>
<proteinExistence type="inferred from homology"/>
<gene>
    <name evidence="6" type="ORF">PHYBOEH_012032</name>
</gene>
<evidence type="ECO:0000256" key="5">
    <source>
        <dbReference type="RuleBase" id="RU367124"/>
    </source>
</evidence>
<evidence type="ECO:0000256" key="2">
    <source>
        <dbReference type="ARBA" id="ARBA00010400"/>
    </source>
</evidence>
<sequence>MHALWMLVITLAACCLATSIAATPNMVQLGGSVPHEIPGNRFLRVNKETNKDEDNAAAEDEEKIASKLRGALGLYSPKLKASTFDKMIADDVFKAEMFAKWDKLDFSFKKIKKSINPVKNTQFEPLYNEYAIRRLLKTKKVTPDRLMSELRASFQYRHADEATKKKSEEKIVKYITTALRSI</sequence>
<comment type="domain">
    <text evidence="5">The RxLR-dEER motif acts to carry the protein into the host cell cytoplasm through binding to cell surface phosphatidylinositol-3-phosphate.</text>
</comment>
<evidence type="ECO:0000313" key="7">
    <source>
        <dbReference type="Proteomes" id="UP000693981"/>
    </source>
</evidence>
<dbReference type="InterPro" id="IPR031825">
    <property type="entry name" value="RXLR"/>
</dbReference>
<evidence type="ECO:0000256" key="3">
    <source>
        <dbReference type="ARBA" id="ARBA00022525"/>
    </source>
</evidence>
<feature type="signal peptide" evidence="5">
    <location>
        <begin position="1"/>
        <end position="21"/>
    </location>
</feature>
<evidence type="ECO:0000313" key="6">
    <source>
        <dbReference type="EMBL" id="KAG7379130.1"/>
    </source>
</evidence>
<dbReference type="AlphaFoldDB" id="A0A8T1VFW6"/>
<reference evidence="6" key="1">
    <citation type="submission" date="2021-02" db="EMBL/GenBank/DDBJ databases">
        <authorList>
            <person name="Palmer J.M."/>
        </authorList>
    </citation>
    <scope>NUCLEOTIDE SEQUENCE</scope>
    <source>
        <strain evidence="6">SCRP23</strain>
    </source>
</reference>
<dbReference type="Proteomes" id="UP000693981">
    <property type="component" value="Unassembled WGS sequence"/>
</dbReference>
<protein>
    <recommendedName>
        <fullName evidence="5">RxLR effector protein</fullName>
    </recommendedName>
</protein>
<accession>A0A8T1VFW6</accession>
<dbReference type="Pfam" id="PF16810">
    <property type="entry name" value="RXLR"/>
    <property type="match status" value="1"/>
</dbReference>
<keyword evidence="3 5" id="KW-0964">Secreted</keyword>